<keyword evidence="1" id="KW-0805">Transcription regulation</keyword>
<evidence type="ECO:0000256" key="2">
    <source>
        <dbReference type="ARBA" id="ARBA00023125"/>
    </source>
</evidence>
<proteinExistence type="predicted"/>
<dbReference type="PROSITE" id="PS01124">
    <property type="entry name" value="HTH_ARAC_FAMILY_2"/>
    <property type="match status" value="1"/>
</dbReference>
<dbReference type="Gene3D" id="1.10.10.60">
    <property type="entry name" value="Homeodomain-like"/>
    <property type="match status" value="1"/>
</dbReference>
<keyword evidence="4" id="KW-1133">Transmembrane helix</keyword>
<keyword evidence="2" id="KW-0238">DNA-binding</keyword>
<keyword evidence="4" id="KW-0472">Membrane</keyword>
<gene>
    <name evidence="6" type="ORF">SAMN03080601_02500</name>
</gene>
<dbReference type="Pfam" id="PF00165">
    <property type="entry name" value="HTH_AraC"/>
    <property type="match status" value="1"/>
</dbReference>
<reference evidence="6 7" key="1">
    <citation type="submission" date="2017-02" db="EMBL/GenBank/DDBJ databases">
        <authorList>
            <person name="Peterson S.W."/>
        </authorList>
    </citation>
    <scope>NUCLEOTIDE SEQUENCE [LARGE SCALE GENOMIC DNA]</scope>
    <source>
        <strain evidence="6 7">DSM 24412</strain>
    </source>
</reference>
<feature type="domain" description="HTH araC/xylS-type" evidence="5">
    <location>
        <begin position="36"/>
        <end position="66"/>
    </location>
</feature>
<protein>
    <submittedName>
        <fullName evidence="6">Helix-turn-helix domain-containing protein</fullName>
    </submittedName>
</protein>
<keyword evidence="4" id="KW-0812">Transmembrane</keyword>
<dbReference type="InterPro" id="IPR018060">
    <property type="entry name" value="HTH_AraC"/>
</dbReference>
<dbReference type="InterPro" id="IPR009057">
    <property type="entry name" value="Homeodomain-like_sf"/>
</dbReference>
<dbReference type="GO" id="GO:0003700">
    <property type="term" value="F:DNA-binding transcription factor activity"/>
    <property type="evidence" value="ECO:0007669"/>
    <property type="project" value="InterPro"/>
</dbReference>
<dbReference type="InterPro" id="IPR020449">
    <property type="entry name" value="Tscrpt_reg_AraC-type_HTH"/>
</dbReference>
<dbReference type="AlphaFoldDB" id="A0A1T5HMZ0"/>
<evidence type="ECO:0000256" key="3">
    <source>
        <dbReference type="ARBA" id="ARBA00023163"/>
    </source>
</evidence>
<dbReference type="SUPFAM" id="SSF46689">
    <property type="entry name" value="Homeodomain-like"/>
    <property type="match status" value="1"/>
</dbReference>
<evidence type="ECO:0000259" key="5">
    <source>
        <dbReference type="PROSITE" id="PS01124"/>
    </source>
</evidence>
<keyword evidence="7" id="KW-1185">Reference proteome</keyword>
<feature type="transmembrane region" description="Helical" evidence="4">
    <location>
        <begin position="24"/>
        <end position="42"/>
    </location>
</feature>
<sequence length="70" mass="7807">MSFFIALLLFTKKGKTLPDKTLTVWVFAIGIHLFGLALDSGFNSKSSFNSVFKKHKGLTPSQFLNSKKQV</sequence>
<dbReference type="RefSeq" id="WP_232468276.1">
    <property type="nucleotide sequence ID" value="NZ_CP021904.1"/>
</dbReference>
<organism evidence="6 7">
    <name type="scientific">Alkalitalea saponilacus</name>
    <dbReference type="NCBI Taxonomy" id="889453"/>
    <lineage>
        <taxon>Bacteria</taxon>
        <taxon>Pseudomonadati</taxon>
        <taxon>Bacteroidota</taxon>
        <taxon>Bacteroidia</taxon>
        <taxon>Marinilabiliales</taxon>
        <taxon>Marinilabiliaceae</taxon>
        <taxon>Alkalitalea</taxon>
    </lineage>
</organism>
<name>A0A1T5HMZ0_9BACT</name>
<evidence type="ECO:0000313" key="6">
    <source>
        <dbReference type="EMBL" id="SKC22058.1"/>
    </source>
</evidence>
<keyword evidence="3" id="KW-0804">Transcription</keyword>
<dbReference type="STRING" id="889453.SAMN03080601_02500"/>
<dbReference type="GO" id="GO:0043565">
    <property type="term" value="F:sequence-specific DNA binding"/>
    <property type="evidence" value="ECO:0007669"/>
    <property type="project" value="InterPro"/>
</dbReference>
<dbReference type="PRINTS" id="PR00032">
    <property type="entry name" value="HTHARAC"/>
</dbReference>
<evidence type="ECO:0000256" key="1">
    <source>
        <dbReference type="ARBA" id="ARBA00023015"/>
    </source>
</evidence>
<dbReference type="EMBL" id="FUYV01000015">
    <property type="protein sequence ID" value="SKC22058.1"/>
    <property type="molecule type" value="Genomic_DNA"/>
</dbReference>
<accession>A0A1T5HMZ0</accession>
<evidence type="ECO:0000256" key="4">
    <source>
        <dbReference type="SAM" id="Phobius"/>
    </source>
</evidence>
<dbReference type="Proteomes" id="UP000191055">
    <property type="component" value="Unassembled WGS sequence"/>
</dbReference>
<evidence type="ECO:0000313" key="7">
    <source>
        <dbReference type="Proteomes" id="UP000191055"/>
    </source>
</evidence>